<dbReference type="SMART" id="SM00347">
    <property type="entry name" value="HTH_MARR"/>
    <property type="match status" value="1"/>
</dbReference>
<dbReference type="Pfam" id="PF00583">
    <property type="entry name" value="Acetyltransf_1"/>
    <property type="match status" value="1"/>
</dbReference>
<dbReference type="EMBL" id="PPCN01000011">
    <property type="protein sequence ID" value="POF28832.1"/>
    <property type="molecule type" value="Genomic_DNA"/>
</dbReference>
<organism evidence="4 5">
    <name type="scientific">Roseibium marinum</name>
    <dbReference type="NCBI Taxonomy" id="281252"/>
    <lineage>
        <taxon>Bacteria</taxon>
        <taxon>Pseudomonadati</taxon>
        <taxon>Pseudomonadota</taxon>
        <taxon>Alphaproteobacteria</taxon>
        <taxon>Hyphomicrobiales</taxon>
        <taxon>Stappiaceae</taxon>
        <taxon>Roseibium</taxon>
    </lineage>
</organism>
<dbReference type="GO" id="GO:0008080">
    <property type="term" value="F:N-acetyltransferase activity"/>
    <property type="evidence" value="ECO:0007669"/>
    <property type="project" value="InterPro"/>
</dbReference>
<accession>A0A2S3UM84</accession>
<dbReference type="GO" id="GO:0003677">
    <property type="term" value="F:DNA binding"/>
    <property type="evidence" value="ECO:0007669"/>
    <property type="project" value="UniProtKB-KW"/>
</dbReference>
<feature type="domain" description="N-acetyltransferase" evidence="3">
    <location>
        <begin position="157"/>
        <end position="313"/>
    </location>
</feature>
<dbReference type="InterPro" id="IPR000182">
    <property type="entry name" value="GNAT_dom"/>
</dbReference>
<feature type="domain" description="HTH marR-type" evidence="2">
    <location>
        <begin position="5"/>
        <end position="144"/>
    </location>
</feature>
<protein>
    <submittedName>
        <fullName evidence="4">DNA-binding MarR family transcriptional regulator</fullName>
    </submittedName>
</protein>
<dbReference type="GO" id="GO:0003700">
    <property type="term" value="F:DNA-binding transcription factor activity"/>
    <property type="evidence" value="ECO:0007669"/>
    <property type="project" value="InterPro"/>
</dbReference>
<dbReference type="RefSeq" id="WP_103224484.1">
    <property type="nucleotide sequence ID" value="NZ_PPCN01000011.1"/>
</dbReference>
<evidence type="ECO:0000259" key="2">
    <source>
        <dbReference type="PROSITE" id="PS50995"/>
    </source>
</evidence>
<dbReference type="OrthoDB" id="273614at2"/>
<dbReference type="PANTHER" id="PTHR13947:SF37">
    <property type="entry name" value="LD18367P"/>
    <property type="match status" value="1"/>
</dbReference>
<dbReference type="PROSITE" id="PS51186">
    <property type="entry name" value="GNAT"/>
    <property type="match status" value="1"/>
</dbReference>
<dbReference type="PROSITE" id="PS50995">
    <property type="entry name" value="HTH_MARR_2"/>
    <property type="match status" value="1"/>
</dbReference>
<keyword evidence="4" id="KW-0238">DNA-binding</keyword>
<gene>
    <name evidence="4" type="ORF">CLV41_11182</name>
</gene>
<name>A0A2S3UM84_9HYPH</name>
<dbReference type="InterPro" id="IPR036390">
    <property type="entry name" value="WH_DNA-bd_sf"/>
</dbReference>
<proteinExistence type="predicted"/>
<dbReference type="Pfam" id="PF12802">
    <property type="entry name" value="MarR_2"/>
    <property type="match status" value="1"/>
</dbReference>
<evidence type="ECO:0000313" key="4">
    <source>
        <dbReference type="EMBL" id="POF28832.1"/>
    </source>
</evidence>
<dbReference type="PANTHER" id="PTHR13947">
    <property type="entry name" value="GNAT FAMILY N-ACETYLTRANSFERASE"/>
    <property type="match status" value="1"/>
</dbReference>
<reference evidence="4 5" key="1">
    <citation type="submission" date="2018-01" db="EMBL/GenBank/DDBJ databases">
        <title>Genomic Encyclopedia of Archaeal and Bacterial Type Strains, Phase II (KMG-II): from individual species to whole genera.</title>
        <authorList>
            <person name="Goeker M."/>
        </authorList>
    </citation>
    <scope>NUCLEOTIDE SEQUENCE [LARGE SCALE GENOMIC DNA]</scope>
    <source>
        <strain evidence="4 5">DSM 17023</strain>
    </source>
</reference>
<evidence type="ECO:0000256" key="1">
    <source>
        <dbReference type="ARBA" id="ARBA00022679"/>
    </source>
</evidence>
<dbReference type="PRINTS" id="PR00598">
    <property type="entry name" value="HTHMARR"/>
</dbReference>
<keyword evidence="5" id="KW-1185">Reference proteome</keyword>
<dbReference type="InterPro" id="IPR016181">
    <property type="entry name" value="Acyl_CoA_acyltransferase"/>
</dbReference>
<keyword evidence="1" id="KW-0808">Transferase</keyword>
<dbReference type="InterPro" id="IPR050769">
    <property type="entry name" value="NAT_camello-type"/>
</dbReference>
<dbReference type="Gene3D" id="3.40.630.30">
    <property type="match status" value="1"/>
</dbReference>
<dbReference type="Gene3D" id="1.10.10.10">
    <property type="entry name" value="Winged helix-like DNA-binding domain superfamily/Winged helix DNA-binding domain"/>
    <property type="match status" value="1"/>
</dbReference>
<evidence type="ECO:0000313" key="5">
    <source>
        <dbReference type="Proteomes" id="UP000236959"/>
    </source>
</evidence>
<dbReference type="SUPFAM" id="SSF55729">
    <property type="entry name" value="Acyl-CoA N-acyltransferases (Nat)"/>
    <property type="match status" value="1"/>
</dbReference>
<dbReference type="Proteomes" id="UP000236959">
    <property type="component" value="Unassembled WGS sequence"/>
</dbReference>
<sequence length="317" mass="34633">MTAASPALVKDIRAASRKLVREFGFLDKTIAGTDLSGSGVHAIMEIGLHPGITAKELAAKLKLEKSTISRLLKTLEKRDEIELTRSATDRRAFGLNLTREGKKTFRTIDRFGERLACGALSRVKGVTAETVAETLSAYADALPSPEEQTDVPRSSPEILEGYQTGMIGDVAAMHARTHAPIIGTGPDFESVVSKAMADFMPRIGNPVNNSWSVVEDRQVIGSITIDGEDLGGNIAHLRWFILSEPLRGTGLGKALLLKALTHCDKHGFDEIHLWTLKGLDAARALYERNGFELADEYVGDQWGKAVTEQKFLRKRPV</sequence>
<dbReference type="InterPro" id="IPR000835">
    <property type="entry name" value="HTH_MarR-typ"/>
</dbReference>
<evidence type="ECO:0000259" key="3">
    <source>
        <dbReference type="PROSITE" id="PS51186"/>
    </source>
</evidence>
<dbReference type="SUPFAM" id="SSF46785">
    <property type="entry name" value="Winged helix' DNA-binding domain"/>
    <property type="match status" value="1"/>
</dbReference>
<dbReference type="InterPro" id="IPR036388">
    <property type="entry name" value="WH-like_DNA-bd_sf"/>
</dbReference>
<dbReference type="AlphaFoldDB" id="A0A2S3UM84"/>
<comment type="caution">
    <text evidence="4">The sequence shown here is derived from an EMBL/GenBank/DDBJ whole genome shotgun (WGS) entry which is preliminary data.</text>
</comment>